<dbReference type="PANTHER" id="PTHR43280:SF28">
    <property type="entry name" value="HTH-TYPE TRANSCRIPTIONAL ACTIVATOR RHAS"/>
    <property type="match status" value="1"/>
</dbReference>
<gene>
    <name evidence="5" type="ordered locus">Spico_0106</name>
</gene>
<dbReference type="GO" id="GO:0043565">
    <property type="term" value="F:sequence-specific DNA binding"/>
    <property type="evidence" value="ECO:0007669"/>
    <property type="project" value="InterPro"/>
</dbReference>
<evidence type="ECO:0000259" key="4">
    <source>
        <dbReference type="PROSITE" id="PS01124"/>
    </source>
</evidence>
<sequence>MDFTEKYRIIHMGKPILKFCERFDEMSNIWNFTLHSHPYIELMFFLEGTDSIELADMRLSVSLFDTVIYPANCLHQEALAPGLHREIICLWIDLPDLRLDEPLQIQDRDGRLGTLFKTVHEYSKSKNQIPYMMEHLLKVLLLQALQLVFTGEGLPRISKSVQYIHSHFTQRISLEALAELENVSVSYLSRRFHKQMDMTIIEYVNRLRIEMSKNLLVTTDKDMLEISYQVGYESPNYFYRVFRRFCSESPAAFRRRCKRNASFH</sequence>
<dbReference type="KEGG" id="scc:Spico_0106"/>
<dbReference type="OrthoDB" id="183331at2"/>
<dbReference type="eggNOG" id="COG2207">
    <property type="taxonomic scope" value="Bacteria"/>
</dbReference>
<dbReference type="InterPro" id="IPR018060">
    <property type="entry name" value="HTH_AraC"/>
</dbReference>
<protein>
    <submittedName>
        <fullName evidence="5">Transcriptional regulator, AraC family</fullName>
    </submittedName>
</protein>
<dbReference type="EMBL" id="CP002659">
    <property type="protein sequence ID" value="AEC01348.1"/>
    <property type="molecule type" value="Genomic_DNA"/>
</dbReference>
<dbReference type="HOGENOM" id="CLU_000445_88_3_12"/>
<dbReference type="AlphaFoldDB" id="F4GJ53"/>
<reference evidence="6" key="1">
    <citation type="submission" date="2011-04" db="EMBL/GenBank/DDBJ databases">
        <title>The complete genome of Spirochaeta coccoides DSM 17374.</title>
        <authorList>
            <person name="Lucas S."/>
            <person name="Copeland A."/>
            <person name="Lapidus A."/>
            <person name="Bruce D."/>
            <person name="Goodwin L."/>
            <person name="Pitluck S."/>
            <person name="Peters L."/>
            <person name="Kyrpides N."/>
            <person name="Mavromatis K."/>
            <person name="Pagani I."/>
            <person name="Ivanova N."/>
            <person name="Ovchinnikova G."/>
            <person name="Lu M."/>
            <person name="Detter J.C."/>
            <person name="Tapia R."/>
            <person name="Han C."/>
            <person name="Land M."/>
            <person name="Hauser L."/>
            <person name="Markowitz V."/>
            <person name="Cheng J.-F."/>
            <person name="Hugenholtz P."/>
            <person name="Woyke T."/>
            <person name="Wu D."/>
            <person name="Spring S."/>
            <person name="Schroeder M."/>
            <person name="Brambilla E."/>
            <person name="Klenk H.-P."/>
            <person name="Eisen J.A."/>
        </authorList>
    </citation>
    <scope>NUCLEOTIDE SEQUENCE [LARGE SCALE GENOMIC DNA]</scope>
    <source>
        <strain evidence="6">ATCC BAA-1237 / DSM 17374 / SPN1</strain>
    </source>
</reference>
<keyword evidence="3" id="KW-0804">Transcription</keyword>
<evidence type="ECO:0000256" key="1">
    <source>
        <dbReference type="ARBA" id="ARBA00023015"/>
    </source>
</evidence>
<dbReference type="RefSeq" id="WP_013738744.1">
    <property type="nucleotide sequence ID" value="NC_015436.1"/>
</dbReference>
<evidence type="ECO:0000256" key="3">
    <source>
        <dbReference type="ARBA" id="ARBA00023163"/>
    </source>
</evidence>
<name>F4GJ53_PARC1</name>
<evidence type="ECO:0000313" key="6">
    <source>
        <dbReference type="Proteomes" id="UP000007939"/>
    </source>
</evidence>
<dbReference type="Pfam" id="PF12833">
    <property type="entry name" value="HTH_18"/>
    <property type="match status" value="1"/>
</dbReference>
<keyword evidence="6" id="KW-1185">Reference proteome</keyword>
<dbReference type="SUPFAM" id="SSF51215">
    <property type="entry name" value="Regulatory protein AraC"/>
    <property type="match status" value="1"/>
</dbReference>
<dbReference type="Proteomes" id="UP000007939">
    <property type="component" value="Chromosome"/>
</dbReference>
<dbReference type="PANTHER" id="PTHR43280">
    <property type="entry name" value="ARAC-FAMILY TRANSCRIPTIONAL REGULATOR"/>
    <property type="match status" value="1"/>
</dbReference>
<dbReference type="GO" id="GO:0003700">
    <property type="term" value="F:DNA-binding transcription factor activity"/>
    <property type="evidence" value="ECO:0007669"/>
    <property type="project" value="InterPro"/>
</dbReference>
<keyword evidence="2" id="KW-0238">DNA-binding</keyword>
<proteinExistence type="predicted"/>
<organism evidence="5 6">
    <name type="scientific">Parasphaerochaeta coccoides (strain ATCC BAA-1237 / DSM 17374 / SPN1)</name>
    <name type="common">Sphaerochaeta coccoides</name>
    <dbReference type="NCBI Taxonomy" id="760011"/>
    <lineage>
        <taxon>Bacteria</taxon>
        <taxon>Pseudomonadati</taxon>
        <taxon>Spirochaetota</taxon>
        <taxon>Spirochaetia</taxon>
        <taxon>Spirochaetales</taxon>
        <taxon>Sphaerochaetaceae</taxon>
        <taxon>Parasphaerochaeta</taxon>
    </lineage>
</organism>
<dbReference type="PROSITE" id="PS01124">
    <property type="entry name" value="HTH_ARAC_FAMILY_2"/>
    <property type="match status" value="1"/>
</dbReference>
<dbReference type="InterPro" id="IPR009057">
    <property type="entry name" value="Homeodomain-like_sf"/>
</dbReference>
<feature type="domain" description="HTH araC/xylS-type" evidence="4">
    <location>
        <begin position="158"/>
        <end position="256"/>
    </location>
</feature>
<reference evidence="5 6" key="2">
    <citation type="journal article" date="2012" name="Stand. Genomic Sci.">
        <title>Complete genome sequence of the termite hindgut bacterium Spirochaeta coccoides type strain (SPN1(T)), reclassification in the genus Sphaerochaeta as Sphaerochaeta coccoides comb. nov. and emendations of the family Spirochaetaceae and the genus Sphaerochaeta.</title>
        <authorList>
            <person name="Abt B."/>
            <person name="Han C."/>
            <person name="Scheuner C."/>
            <person name="Lu M."/>
            <person name="Lapidus A."/>
            <person name="Nolan M."/>
            <person name="Lucas S."/>
            <person name="Hammon N."/>
            <person name="Deshpande S."/>
            <person name="Cheng J.F."/>
            <person name="Tapia R."/>
            <person name="Goodwin L.A."/>
            <person name="Pitluck S."/>
            <person name="Liolios K."/>
            <person name="Pagani I."/>
            <person name="Ivanova N."/>
            <person name="Mavromatis K."/>
            <person name="Mikhailova N."/>
            <person name="Huntemann M."/>
            <person name="Pati A."/>
            <person name="Chen A."/>
            <person name="Palaniappan K."/>
            <person name="Land M."/>
            <person name="Hauser L."/>
            <person name="Brambilla E.M."/>
            <person name="Rohde M."/>
            <person name="Spring S."/>
            <person name="Gronow S."/>
            <person name="Goker M."/>
            <person name="Woyke T."/>
            <person name="Bristow J."/>
            <person name="Eisen J.A."/>
            <person name="Markowitz V."/>
            <person name="Hugenholtz P."/>
            <person name="Kyrpides N.C."/>
            <person name="Klenk H.P."/>
            <person name="Detter J.C."/>
        </authorList>
    </citation>
    <scope>NUCLEOTIDE SEQUENCE [LARGE SCALE GENOMIC DNA]</scope>
    <source>
        <strain evidence="6">ATCC BAA-1237 / DSM 17374 / SPN1</strain>
    </source>
</reference>
<dbReference type="STRING" id="760011.Spico_0106"/>
<dbReference type="InterPro" id="IPR037923">
    <property type="entry name" value="HTH-like"/>
</dbReference>
<evidence type="ECO:0000313" key="5">
    <source>
        <dbReference type="EMBL" id="AEC01348.1"/>
    </source>
</evidence>
<dbReference type="SMART" id="SM00342">
    <property type="entry name" value="HTH_ARAC"/>
    <property type="match status" value="1"/>
</dbReference>
<dbReference type="InterPro" id="IPR018062">
    <property type="entry name" value="HTH_AraC-typ_CS"/>
</dbReference>
<evidence type="ECO:0000256" key="2">
    <source>
        <dbReference type="ARBA" id="ARBA00023125"/>
    </source>
</evidence>
<keyword evidence="1" id="KW-0805">Transcription regulation</keyword>
<dbReference type="Gene3D" id="1.10.10.60">
    <property type="entry name" value="Homeodomain-like"/>
    <property type="match status" value="2"/>
</dbReference>
<dbReference type="SUPFAM" id="SSF46689">
    <property type="entry name" value="Homeodomain-like"/>
    <property type="match status" value="2"/>
</dbReference>
<accession>F4GJ53</accession>
<dbReference type="PROSITE" id="PS00041">
    <property type="entry name" value="HTH_ARAC_FAMILY_1"/>
    <property type="match status" value="1"/>
</dbReference>